<dbReference type="SUPFAM" id="SSF69255">
    <property type="entry name" value="gp5 N-terminal domain-like"/>
    <property type="match status" value="1"/>
</dbReference>
<dbReference type="Gene3D" id="2.40.50.230">
    <property type="entry name" value="Gp5 N-terminal domain"/>
    <property type="match status" value="1"/>
</dbReference>
<comment type="caution">
    <text evidence="2">The sequence shown here is derived from an EMBL/GenBank/DDBJ whole genome shotgun (WGS) entry which is preliminary data.</text>
</comment>
<evidence type="ECO:0000313" key="2">
    <source>
        <dbReference type="EMBL" id="PSJ43354.1"/>
    </source>
</evidence>
<dbReference type="InterPro" id="IPR037026">
    <property type="entry name" value="Vgr_OB-fold_dom_sf"/>
</dbReference>
<dbReference type="Pfam" id="PF04717">
    <property type="entry name" value="Phage_base_V"/>
    <property type="match status" value="1"/>
</dbReference>
<dbReference type="EMBL" id="PXYI01000001">
    <property type="protein sequence ID" value="PSJ43354.1"/>
    <property type="molecule type" value="Genomic_DNA"/>
</dbReference>
<gene>
    <name evidence="2" type="ORF">C7I55_03020</name>
</gene>
<feature type="domain" description="Gp5/Type VI secretion system Vgr protein OB-fold" evidence="1">
    <location>
        <begin position="10"/>
        <end position="87"/>
    </location>
</feature>
<proteinExistence type="predicted"/>
<dbReference type="AlphaFoldDB" id="A0A2P7QZG6"/>
<organism evidence="2 3">
    <name type="scientific">Allosphingosinicella deserti</name>
    <dbReference type="NCBI Taxonomy" id="2116704"/>
    <lineage>
        <taxon>Bacteria</taxon>
        <taxon>Pseudomonadati</taxon>
        <taxon>Pseudomonadota</taxon>
        <taxon>Alphaproteobacteria</taxon>
        <taxon>Sphingomonadales</taxon>
        <taxon>Sphingomonadaceae</taxon>
        <taxon>Allosphingosinicella</taxon>
    </lineage>
</organism>
<evidence type="ECO:0000259" key="1">
    <source>
        <dbReference type="Pfam" id="PF04717"/>
    </source>
</evidence>
<dbReference type="InterPro" id="IPR006531">
    <property type="entry name" value="Gp5/Vgr_OB"/>
</dbReference>
<evidence type="ECO:0000313" key="3">
    <source>
        <dbReference type="Proteomes" id="UP000241167"/>
    </source>
</evidence>
<accession>A0A2P7QZG6</accession>
<name>A0A2P7QZG6_9SPHN</name>
<dbReference type="RefSeq" id="WP_106511373.1">
    <property type="nucleotide sequence ID" value="NZ_PXYI01000001.1"/>
</dbReference>
<protein>
    <submittedName>
        <fullName evidence="2">Baseplate assembly protein</fullName>
    </submittedName>
</protein>
<reference evidence="2 3" key="1">
    <citation type="submission" date="2018-03" db="EMBL/GenBank/DDBJ databases">
        <title>The draft genome of Sphingosinicella sp. GL-C-18.</title>
        <authorList>
            <person name="Liu L."/>
            <person name="Li L."/>
            <person name="Liang L."/>
            <person name="Zhang X."/>
            <person name="Wang T."/>
        </authorList>
    </citation>
    <scope>NUCLEOTIDE SEQUENCE [LARGE SCALE GENOMIC DNA]</scope>
    <source>
        <strain evidence="2 3">GL-C-18</strain>
    </source>
</reference>
<dbReference type="OrthoDB" id="9762420at2"/>
<sequence>MSGPPFWGKYRGTVLNNIDPEMRGRLNCMVPDVLSVVPSTWAEPCTPLAGPTGPPMGVYLVPPIGAGVWIEFEHGDPDYPIWVGCRWGSTADVPPMAKAGLPLSPSIVLQTAGQNMVVISDLPGPAGGIMIQSGASIVSINQTGISLVAPKVEITAATINLLGITDVNQGALKVT</sequence>
<dbReference type="Proteomes" id="UP000241167">
    <property type="component" value="Unassembled WGS sequence"/>
</dbReference>
<keyword evidence="3" id="KW-1185">Reference proteome</keyword>